<evidence type="ECO:0000313" key="3">
    <source>
        <dbReference type="EMBL" id="RNF40967.1"/>
    </source>
</evidence>
<dbReference type="CDD" id="cd00563">
    <property type="entry name" value="Dtyr_deacylase"/>
    <property type="match status" value="1"/>
</dbReference>
<proteinExistence type="inferred from homology"/>
<comment type="caution">
    <text evidence="3">The sequence shown here is derived from an EMBL/GenBank/DDBJ whole genome shotgun (WGS) entry which is preliminary data.</text>
</comment>
<keyword evidence="2" id="KW-0963">Cytoplasm</keyword>
<dbReference type="GO" id="GO:0005737">
    <property type="term" value="C:cytoplasm"/>
    <property type="evidence" value="ECO:0007669"/>
    <property type="project" value="UniProtKB-SubCell"/>
</dbReference>
<accession>A0A3M8PB78</accession>
<dbReference type="Proteomes" id="UP000275473">
    <property type="component" value="Unassembled WGS sequence"/>
</dbReference>
<dbReference type="PANTHER" id="PTHR10472">
    <property type="entry name" value="D-TYROSYL-TRNA TYR DEACYLASE"/>
    <property type="match status" value="1"/>
</dbReference>
<dbReference type="InterPro" id="IPR003732">
    <property type="entry name" value="Daa-tRNA_deacyls_DTD"/>
</dbReference>
<dbReference type="GO" id="GO:0106026">
    <property type="term" value="F:Gly-tRNA(Ala) deacylase activity"/>
    <property type="evidence" value="ECO:0007669"/>
    <property type="project" value="UniProtKB-UniRule"/>
</dbReference>
<keyword evidence="2" id="KW-0694">RNA-binding</keyword>
<dbReference type="EC" id="3.1.1.-" evidence="2"/>
<dbReference type="EC" id="3.1.1.96" evidence="2"/>
<protein>
    <recommendedName>
        <fullName evidence="2">D-aminoacyl-tRNA deacylase</fullName>
        <shortName evidence="2">DTD</shortName>
        <ecNumber evidence="2">3.1.1.96</ecNumber>
    </recommendedName>
    <alternativeName>
        <fullName evidence="2">Gly-tRNA(Ala) deacylase</fullName>
        <ecNumber evidence="2">3.1.1.-</ecNumber>
    </alternativeName>
</protein>
<evidence type="ECO:0000256" key="2">
    <source>
        <dbReference type="HAMAP-Rule" id="MF_00518"/>
    </source>
</evidence>
<evidence type="ECO:0000313" key="4">
    <source>
        <dbReference type="Proteomes" id="UP000275473"/>
    </source>
</evidence>
<dbReference type="RefSeq" id="WP_123163717.1">
    <property type="nucleotide sequence ID" value="NZ_RIAX01000001.1"/>
</dbReference>
<dbReference type="GO" id="GO:0043908">
    <property type="term" value="F:Ser(Gly)-tRNA(Ala) hydrolase activity"/>
    <property type="evidence" value="ECO:0007669"/>
    <property type="project" value="UniProtKB-UniRule"/>
</dbReference>
<comment type="catalytic activity">
    <reaction evidence="2">
        <text>glycyl-tRNA(Ala) + H2O = tRNA(Ala) + glycine + H(+)</text>
        <dbReference type="Rhea" id="RHEA:53744"/>
        <dbReference type="Rhea" id="RHEA-COMP:9657"/>
        <dbReference type="Rhea" id="RHEA-COMP:13640"/>
        <dbReference type="ChEBI" id="CHEBI:15377"/>
        <dbReference type="ChEBI" id="CHEBI:15378"/>
        <dbReference type="ChEBI" id="CHEBI:57305"/>
        <dbReference type="ChEBI" id="CHEBI:78442"/>
        <dbReference type="ChEBI" id="CHEBI:78522"/>
    </reaction>
</comment>
<dbReference type="NCBIfam" id="TIGR00256">
    <property type="entry name" value="D-aminoacyl-tRNA deacylase"/>
    <property type="match status" value="1"/>
</dbReference>
<dbReference type="SUPFAM" id="SSF69500">
    <property type="entry name" value="DTD-like"/>
    <property type="match status" value="1"/>
</dbReference>
<evidence type="ECO:0000256" key="1">
    <source>
        <dbReference type="ARBA" id="ARBA00009673"/>
    </source>
</evidence>
<feature type="short sequence motif" description="Gly-cisPro motif, important for rejection of L-amino acids" evidence="2">
    <location>
        <begin position="137"/>
        <end position="138"/>
    </location>
</feature>
<organism evidence="3 4">
    <name type="scientific">Planococcus salinus</name>
    <dbReference type="NCBI Taxonomy" id="1848460"/>
    <lineage>
        <taxon>Bacteria</taxon>
        <taxon>Bacillati</taxon>
        <taxon>Bacillota</taxon>
        <taxon>Bacilli</taxon>
        <taxon>Bacillales</taxon>
        <taxon>Caryophanaceae</taxon>
        <taxon>Planococcus</taxon>
    </lineage>
</organism>
<name>A0A3M8PB78_9BACL</name>
<comment type="similarity">
    <text evidence="1 2">Belongs to the DTD family.</text>
</comment>
<keyword evidence="4" id="KW-1185">Reference proteome</keyword>
<comment type="subcellular location">
    <subcellularLocation>
        <location evidence="2">Cytoplasm</location>
    </subcellularLocation>
</comment>
<reference evidence="3 4" key="1">
    <citation type="journal article" date="2018" name="Int. J. Syst. Evol. Microbiol.">
        <title>Planococcus salinus sp. nov., a moderately halophilic bacterium isolated from a saline-alkali soil.</title>
        <authorList>
            <person name="Gan L."/>
        </authorList>
    </citation>
    <scope>NUCLEOTIDE SEQUENCE [LARGE SCALE GENOMIC DNA]</scope>
    <source>
        <strain evidence="3 4">LCB217</strain>
    </source>
</reference>
<gene>
    <name evidence="2" type="primary">dtd</name>
    <name evidence="3" type="ORF">EEX84_01030</name>
</gene>
<dbReference type="FunFam" id="3.50.80.10:FF:000001">
    <property type="entry name" value="D-aminoacyl-tRNA deacylase"/>
    <property type="match status" value="1"/>
</dbReference>
<dbReference type="GO" id="GO:0000049">
    <property type="term" value="F:tRNA binding"/>
    <property type="evidence" value="ECO:0007669"/>
    <property type="project" value="UniProtKB-UniRule"/>
</dbReference>
<dbReference type="GO" id="GO:0019478">
    <property type="term" value="P:D-amino acid catabolic process"/>
    <property type="evidence" value="ECO:0007669"/>
    <property type="project" value="UniProtKB-UniRule"/>
</dbReference>
<comment type="function">
    <text evidence="2">An aminoacyl-tRNA editing enzyme that deacylates mischarged D-aminoacyl-tRNAs. Also deacylates mischarged glycyl-tRNA(Ala), protecting cells against glycine mischarging by AlaRS. Acts via tRNA-based rather than protein-based catalysis; rejects L-amino acids rather than detecting D-amino acids in the active site. By recycling D-aminoacyl-tRNA to D-amino acids and free tRNA molecules, this enzyme counteracts the toxicity associated with the formation of D-aminoacyl-tRNA entities in vivo and helps enforce protein L-homochirality.</text>
</comment>
<comment type="subunit">
    <text evidence="2">Homodimer.</text>
</comment>
<dbReference type="HAMAP" id="MF_00518">
    <property type="entry name" value="Deacylase_Dtd"/>
    <property type="match status" value="1"/>
</dbReference>
<dbReference type="InterPro" id="IPR023509">
    <property type="entry name" value="DTD-like_sf"/>
</dbReference>
<keyword evidence="2 3" id="KW-0378">Hydrolase</keyword>
<dbReference type="GO" id="GO:0051500">
    <property type="term" value="F:D-tyrosyl-tRNA(Tyr) deacylase activity"/>
    <property type="evidence" value="ECO:0007669"/>
    <property type="project" value="TreeGrafter"/>
</dbReference>
<dbReference type="EMBL" id="RIAX01000001">
    <property type="protein sequence ID" value="RNF40967.1"/>
    <property type="molecule type" value="Genomic_DNA"/>
</dbReference>
<keyword evidence="2" id="KW-0820">tRNA-binding</keyword>
<dbReference type="Pfam" id="PF02580">
    <property type="entry name" value="Tyr_Deacylase"/>
    <property type="match status" value="1"/>
</dbReference>
<sequence length="146" mass="15889">MKVVLQRSKKASVTVDGEVTGSIDSGYVLLVGVTHEDTEKDAAYLAGKIAQLRLFEDEEGKMNRSILENGGEILSISQFTLYGDTKKGRRPSFVAAARPEIAEPLWHRFNEALRGHGLPVEEGVFGAMMDVSLVNDGPVTIVVESK</sequence>
<dbReference type="PANTHER" id="PTHR10472:SF5">
    <property type="entry name" value="D-AMINOACYL-TRNA DEACYLASE 1"/>
    <property type="match status" value="1"/>
</dbReference>
<dbReference type="AlphaFoldDB" id="A0A3M8PB78"/>
<dbReference type="Gene3D" id="3.50.80.10">
    <property type="entry name" value="D-tyrosyl-tRNA(Tyr) deacylase"/>
    <property type="match status" value="1"/>
</dbReference>
<comment type="domain">
    <text evidence="2">A Gly-cisPro motif from one monomer fits into the active site of the other monomer to allow specific chiral rejection of L-amino acids.</text>
</comment>
<comment type="catalytic activity">
    <reaction evidence="2">
        <text>a D-aminoacyl-tRNA + H2O = a tRNA + a D-alpha-amino acid + H(+)</text>
        <dbReference type="Rhea" id="RHEA:13953"/>
        <dbReference type="Rhea" id="RHEA-COMP:10123"/>
        <dbReference type="Rhea" id="RHEA-COMP:10124"/>
        <dbReference type="ChEBI" id="CHEBI:15377"/>
        <dbReference type="ChEBI" id="CHEBI:15378"/>
        <dbReference type="ChEBI" id="CHEBI:59871"/>
        <dbReference type="ChEBI" id="CHEBI:78442"/>
        <dbReference type="ChEBI" id="CHEBI:79333"/>
        <dbReference type="EC" id="3.1.1.96"/>
    </reaction>
</comment>
<dbReference type="OrthoDB" id="9801395at2"/>